<dbReference type="Gene3D" id="3.30.2320.30">
    <property type="entry name" value="ATP synthase, E subunit, C-terminal"/>
    <property type="match status" value="1"/>
</dbReference>
<reference evidence="7 8" key="1">
    <citation type="journal article" date="2020" name="Cell Host Microbe">
        <title>Functional and Genomic Variation between Human-Derived Isolates of Lachnospiraceae Reveals Inter- and Intra-Species Diversity.</title>
        <authorList>
            <person name="Sorbara M.T."/>
            <person name="Littmann E.R."/>
            <person name="Fontana E."/>
            <person name="Moody T.U."/>
            <person name="Kohout C.E."/>
            <person name="Gjonbalaj M."/>
            <person name="Eaton V."/>
            <person name="Seok R."/>
            <person name="Leiner I.M."/>
            <person name="Pamer E.G."/>
        </authorList>
    </citation>
    <scope>NUCLEOTIDE SEQUENCE [LARGE SCALE GENOMIC DNA]</scope>
    <source>
        <strain evidence="6 7">MSK.17.11</strain>
        <strain evidence="5 8">MSK.17.38</strain>
    </source>
</reference>
<evidence type="ECO:0000313" key="7">
    <source>
        <dbReference type="Proteomes" id="UP000528555"/>
    </source>
</evidence>
<sequence>MTGLDKMKSQILNEAKAAADGKVAEAKRQAEEMINLAKEEAEKKRESISRKSEADVQRYQERTASSIDLQRRTKLLAAKQEVIAEVLDKAYEKLSGMEEEEYFAMLLKILVRYMLPEEGEIFFSAKDLQRMPSGYEEQIQKVARENGGALTLSKEGRPIENGFVLAYGGIEENCTLRAMLDAKKDELSDMVHRLLFL</sequence>
<dbReference type="Proteomes" id="UP000528555">
    <property type="component" value="Unassembled WGS sequence"/>
</dbReference>
<organism evidence="6 7">
    <name type="scientific">Dorea phocaeensis</name>
    <dbReference type="NCBI Taxonomy" id="2040291"/>
    <lineage>
        <taxon>Bacteria</taxon>
        <taxon>Bacillati</taxon>
        <taxon>Bacillota</taxon>
        <taxon>Clostridia</taxon>
        <taxon>Lachnospirales</taxon>
        <taxon>Lachnospiraceae</taxon>
        <taxon>Dorea</taxon>
    </lineage>
</organism>
<keyword evidence="4" id="KW-0175">Coiled coil</keyword>
<dbReference type="Pfam" id="PF01991">
    <property type="entry name" value="vATP-synt_E"/>
    <property type="match status" value="1"/>
</dbReference>
<evidence type="ECO:0000313" key="8">
    <source>
        <dbReference type="Proteomes" id="UP000701680"/>
    </source>
</evidence>
<dbReference type="Gene3D" id="1.20.5.620">
    <property type="entry name" value="F1F0 ATP synthase subunit B, membrane domain"/>
    <property type="match status" value="1"/>
</dbReference>
<evidence type="ECO:0000256" key="3">
    <source>
        <dbReference type="ARBA" id="ARBA00023065"/>
    </source>
</evidence>
<protein>
    <recommendedName>
        <fullName evidence="9">V-type proton ATPase subunit E</fullName>
    </recommendedName>
</protein>
<evidence type="ECO:0000256" key="2">
    <source>
        <dbReference type="ARBA" id="ARBA00022448"/>
    </source>
</evidence>
<evidence type="ECO:0000256" key="4">
    <source>
        <dbReference type="SAM" id="Coils"/>
    </source>
</evidence>
<dbReference type="Proteomes" id="UP000701680">
    <property type="component" value="Unassembled WGS sequence"/>
</dbReference>
<evidence type="ECO:0000313" key="6">
    <source>
        <dbReference type="EMBL" id="NVH58636.1"/>
    </source>
</evidence>
<accession>A0A850HKA7</accession>
<keyword evidence="2" id="KW-0813">Transport</keyword>
<dbReference type="InterPro" id="IPR038495">
    <property type="entry name" value="ATPase_E_C"/>
</dbReference>
<evidence type="ECO:0008006" key="9">
    <source>
        <dbReference type="Google" id="ProtNLM"/>
    </source>
</evidence>
<comment type="caution">
    <text evidence="6">The sequence shown here is derived from an EMBL/GenBank/DDBJ whole genome shotgun (WGS) entry which is preliminary data.</text>
</comment>
<dbReference type="CDD" id="cd06503">
    <property type="entry name" value="ATP-synt_Fo_b"/>
    <property type="match status" value="1"/>
</dbReference>
<dbReference type="RefSeq" id="WP_173814785.1">
    <property type="nucleotide sequence ID" value="NZ_JAAITX010000005.1"/>
</dbReference>
<keyword evidence="3" id="KW-0406">Ion transport</keyword>
<dbReference type="EMBL" id="JAAIUO010000005">
    <property type="protein sequence ID" value="NSK14862.1"/>
    <property type="molecule type" value="Genomic_DNA"/>
</dbReference>
<dbReference type="InterPro" id="IPR002842">
    <property type="entry name" value="ATPase_V1_Esu"/>
</dbReference>
<dbReference type="AlphaFoldDB" id="A0A850HKA7"/>
<gene>
    <name evidence="6" type="ORF">G5A66_08250</name>
    <name evidence="5" type="ORF">G5A75_08270</name>
</gene>
<dbReference type="SUPFAM" id="SSF160527">
    <property type="entry name" value="V-type ATPase subunit E-like"/>
    <property type="match status" value="1"/>
</dbReference>
<proteinExistence type="inferred from homology"/>
<dbReference type="GO" id="GO:0033178">
    <property type="term" value="C:proton-transporting two-sector ATPase complex, catalytic domain"/>
    <property type="evidence" value="ECO:0007669"/>
    <property type="project" value="InterPro"/>
</dbReference>
<comment type="similarity">
    <text evidence="1">Belongs to the V-ATPase E subunit family.</text>
</comment>
<feature type="coiled-coil region" evidence="4">
    <location>
        <begin position="16"/>
        <end position="54"/>
    </location>
</feature>
<dbReference type="GO" id="GO:0046961">
    <property type="term" value="F:proton-transporting ATPase activity, rotational mechanism"/>
    <property type="evidence" value="ECO:0007669"/>
    <property type="project" value="InterPro"/>
</dbReference>
<dbReference type="EMBL" id="JAAITX010000005">
    <property type="protein sequence ID" value="NVH58636.1"/>
    <property type="molecule type" value="Genomic_DNA"/>
</dbReference>
<evidence type="ECO:0000256" key="1">
    <source>
        <dbReference type="ARBA" id="ARBA00005901"/>
    </source>
</evidence>
<name>A0A850HKA7_9FIRM</name>
<keyword evidence="7" id="KW-1185">Reference proteome</keyword>
<evidence type="ECO:0000313" key="5">
    <source>
        <dbReference type="EMBL" id="NSK14862.1"/>
    </source>
</evidence>
<reference evidence="6" key="2">
    <citation type="submission" date="2020-02" db="EMBL/GenBank/DDBJ databases">
        <authorList>
            <person name="Littmann E."/>
            <person name="Sorbara M."/>
        </authorList>
    </citation>
    <scope>NUCLEOTIDE SEQUENCE</scope>
    <source>
        <strain evidence="6">MSK.17.11</strain>
        <strain evidence="5">MSK.17.38</strain>
    </source>
</reference>